<dbReference type="AlphaFoldDB" id="U5BYM7"/>
<evidence type="ECO:0000313" key="2">
    <source>
        <dbReference type="Proteomes" id="UP000016843"/>
    </source>
</evidence>
<organism evidence="1 2">
    <name type="scientific">Rhodonellum psychrophilum GCM71 = DSM 17998</name>
    <dbReference type="NCBI Taxonomy" id="1123057"/>
    <lineage>
        <taxon>Bacteria</taxon>
        <taxon>Pseudomonadati</taxon>
        <taxon>Bacteroidota</taxon>
        <taxon>Cytophagia</taxon>
        <taxon>Cytophagales</taxon>
        <taxon>Cytophagaceae</taxon>
        <taxon>Rhodonellum</taxon>
    </lineage>
</organism>
<reference evidence="1 2" key="1">
    <citation type="journal article" date="2013" name="Genome Announc.">
        <title>Draft Genome Sequence of the Psychrophilic and Alkaliphilic Rhodonellum psychrophilum Strain GCM71T.</title>
        <authorList>
            <person name="Hauptmann A.L."/>
            <person name="Glaring M.A."/>
            <person name="Hallin P.F."/>
            <person name="Prieme A."/>
            <person name="Stougaard P."/>
        </authorList>
    </citation>
    <scope>NUCLEOTIDE SEQUENCE [LARGE SCALE GENOMIC DNA]</scope>
    <source>
        <strain evidence="1 2">GCM71</strain>
    </source>
</reference>
<evidence type="ECO:0000313" key="1">
    <source>
        <dbReference type="EMBL" id="ERM82943.1"/>
    </source>
</evidence>
<accession>U5BYM7</accession>
<comment type="caution">
    <text evidence="1">The sequence shown here is derived from an EMBL/GenBank/DDBJ whole genome shotgun (WGS) entry which is preliminary data.</text>
</comment>
<sequence>MGLKLKGNQPIGRIIPDTNKVKSRIVNIQLVVSQLQYWIESVKQKTSLIHAAMIDKETNFHKP</sequence>
<proteinExistence type="predicted"/>
<dbReference type="EMBL" id="AWXR01000019">
    <property type="protein sequence ID" value="ERM82943.1"/>
    <property type="molecule type" value="Genomic_DNA"/>
</dbReference>
<protein>
    <submittedName>
        <fullName evidence="1">Uncharacterized protein</fullName>
    </submittedName>
</protein>
<name>U5BYM7_9BACT</name>
<keyword evidence="2" id="KW-1185">Reference proteome</keyword>
<dbReference type="Proteomes" id="UP000016843">
    <property type="component" value="Unassembled WGS sequence"/>
</dbReference>
<gene>
    <name evidence="1" type="ORF">P872_04845</name>
</gene>